<feature type="region of interest" description="Disordered" evidence="1">
    <location>
        <begin position="1"/>
        <end position="60"/>
    </location>
</feature>
<feature type="compositionally biased region" description="Polar residues" evidence="1">
    <location>
        <begin position="1"/>
        <end position="11"/>
    </location>
</feature>
<feature type="compositionally biased region" description="Polar residues" evidence="1">
    <location>
        <begin position="18"/>
        <end position="48"/>
    </location>
</feature>
<dbReference type="RefSeq" id="WP_223335345.1">
    <property type="nucleotide sequence ID" value="NZ_PGFT01000001.1"/>
</dbReference>
<reference evidence="2 3" key="1">
    <citation type="submission" date="2017-11" db="EMBL/GenBank/DDBJ databases">
        <title>Whole genome sequencing of Psychrobacter pocilloporae S6-60T(=JCM 31058T=LMG 29157T).</title>
        <authorList>
            <person name="Das S.K."/>
        </authorList>
    </citation>
    <scope>NUCLEOTIDE SEQUENCE [LARGE SCALE GENOMIC DNA]</scope>
    <source>
        <strain evidence="2 3">S6-60</strain>
    </source>
</reference>
<accession>A0ABT6ITR4</accession>
<evidence type="ECO:0000256" key="1">
    <source>
        <dbReference type="SAM" id="MobiDB-lite"/>
    </source>
</evidence>
<dbReference type="Proteomes" id="UP001243298">
    <property type="component" value="Unassembled WGS sequence"/>
</dbReference>
<evidence type="ECO:0000313" key="2">
    <source>
        <dbReference type="EMBL" id="MDH4904572.1"/>
    </source>
</evidence>
<organism evidence="2 3">
    <name type="scientific">Psychrobacter pocilloporae</name>
    <dbReference type="NCBI Taxonomy" id="1775882"/>
    <lineage>
        <taxon>Bacteria</taxon>
        <taxon>Pseudomonadati</taxon>
        <taxon>Pseudomonadota</taxon>
        <taxon>Gammaproteobacteria</taxon>
        <taxon>Moraxellales</taxon>
        <taxon>Moraxellaceae</taxon>
        <taxon>Psychrobacter</taxon>
    </lineage>
</organism>
<protein>
    <submittedName>
        <fullName evidence="2">Uncharacterized protein</fullName>
    </submittedName>
</protein>
<comment type="caution">
    <text evidence="2">The sequence shown here is derived from an EMBL/GenBank/DDBJ whole genome shotgun (WGS) entry which is preliminary data.</text>
</comment>
<gene>
    <name evidence="2" type="ORF">CUR83_05755</name>
</gene>
<sequence>MDLPTLPTNRSDSLDNGDPSSTLNDNAQTNDSVQTSESNISTPNSTGLEQLGTEPDNNTQTIDPNAIILAEALTDKAIGWQIHNCKIIKKTVTQDLPLPFLYHYDSLDDAVKQSHPLTPELLLQFNTPMSAHEAAKLIGIDEELLTSPWHVKIMGSLVVFSEALQLAVRLHWTNTGKKTQQIYTKDAADAIIAAFEDWQFFGRVDVLYKNNKQILISIDEQNSNTQELPAESLLTIEASGDYQQLLATHALAVIMKLEADKAELPWFEKAILARLE</sequence>
<name>A0ABT6ITR4_9GAMM</name>
<proteinExistence type="predicted"/>
<evidence type="ECO:0000313" key="3">
    <source>
        <dbReference type="Proteomes" id="UP001243298"/>
    </source>
</evidence>
<keyword evidence="3" id="KW-1185">Reference proteome</keyword>
<dbReference type="EMBL" id="PGFT01000001">
    <property type="protein sequence ID" value="MDH4904572.1"/>
    <property type="molecule type" value="Genomic_DNA"/>
</dbReference>